<name>A0A6A5YGY9_9PLEO</name>
<comment type="subcellular location">
    <subcellularLocation>
        <location evidence="1">Membrane</location>
        <topology evidence="1">Multi-pass membrane protein</topology>
    </subcellularLocation>
</comment>
<dbReference type="Gene3D" id="1.20.1720.10">
    <property type="entry name" value="Multidrug resistance protein D"/>
    <property type="match status" value="1"/>
</dbReference>
<keyword evidence="6" id="KW-0325">Glycoprotein</keyword>
<dbReference type="PANTHER" id="PTHR23501">
    <property type="entry name" value="MAJOR FACILITATOR SUPERFAMILY"/>
    <property type="match status" value="1"/>
</dbReference>
<evidence type="ECO:0000256" key="7">
    <source>
        <dbReference type="SAM" id="MobiDB-lite"/>
    </source>
</evidence>
<dbReference type="Proteomes" id="UP000799770">
    <property type="component" value="Unassembled WGS sequence"/>
</dbReference>
<dbReference type="InterPro" id="IPR011701">
    <property type="entry name" value="MFS"/>
</dbReference>
<accession>A0A6A5YGY9</accession>
<evidence type="ECO:0000256" key="8">
    <source>
        <dbReference type="SAM" id="Phobius"/>
    </source>
</evidence>
<feature type="transmembrane region" description="Helical" evidence="8">
    <location>
        <begin position="513"/>
        <end position="537"/>
    </location>
</feature>
<feature type="domain" description="Major facilitator superfamily (MFS) profile" evidence="9">
    <location>
        <begin position="43"/>
        <end position="537"/>
    </location>
</feature>
<proteinExistence type="predicted"/>
<feature type="transmembrane region" description="Helical" evidence="8">
    <location>
        <begin position="432"/>
        <end position="458"/>
    </location>
</feature>
<keyword evidence="11" id="KW-1185">Reference proteome</keyword>
<keyword evidence="3 8" id="KW-0812">Transmembrane</keyword>
<organism evidence="10 11">
    <name type="scientific">Lophiotrema nucula</name>
    <dbReference type="NCBI Taxonomy" id="690887"/>
    <lineage>
        <taxon>Eukaryota</taxon>
        <taxon>Fungi</taxon>
        <taxon>Dikarya</taxon>
        <taxon>Ascomycota</taxon>
        <taxon>Pezizomycotina</taxon>
        <taxon>Dothideomycetes</taxon>
        <taxon>Pleosporomycetidae</taxon>
        <taxon>Pleosporales</taxon>
        <taxon>Lophiotremataceae</taxon>
        <taxon>Lophiotrema</taxon>
    </lineage>
</organism>
<feature type="transmembrane region" description="Helical" evidence="8">
    <location>
        <begin position="347"/>
        <end position="365"/>
    </location>
</feature>
<gene>
    <name evidence="10" type="ORF">BDV96DRAFT_591069</name>
</gene>
<feature type="transmembrane region" description="Helical" evidence="8">
    <location>
        <begin position="132"/>
        <end position="153"/>
    </location>
</feature>
<feature type="transmembrane region" description="Helical" evidence="8">
    <location>
        <begin position="107"/>
        <end position="126"/>
    </location>
</feature>
<evidence type="ECO:0000256" key="6">
    <source>
        <dbReference type="ARBA" id="ARBA00023180"/>
    </source>
</evidence>
<dbReference type="PANTHER" id="PTHR23501:SF187">
    <property type="entry name" value="MAJOR FACILITATOR SUPERFAMILY (MFS) PROFILE DOMAIN-CONTAINING PROTEIN"/>
    <property type="match status" value="1"/>
</dbReference>
<dbReference type="AlphaFoldDB" id="A0A6A5YGY9"/>
<feature type="transmembrane region" description="Helical" evidence="8">
    <location>
        <begin position="374"/>
        <end position="392"/>
    </location>
</feature>
<feature type="transmembrane region" description="Helical" evidence="8">
    <location>
        <begin position="165"/>
        <end position="189"/>
    </location>
</feature>
<evidence type="ECO:0000256" key="3">
    <source>
        <dbReference type="ARBA" id="ARBA00022692"/>
    </source>
</evidence>
<dbReference type="InterPro" id="IPR020846">
    <property type="entry name" value="MFS_dom"/>
</dbReference>
<evidence type="ECO:0000313" key="11">
    <source>
        <dbReference type="Proteomes" id="UP000799770"/>
    </source>
</evidence>
<evidence type="ECO:0000256" key="5">
    <source>
        <dbReference type="ARBA" id="ARBA00023136"/>
    </source>
</evidence>
<feature type="transmembrane region" description="Helical" evidence="8">
    <location>
        <begin position="40"/>
        <end position="64"/>
    </location>
</feature>
<evidence type="ECO:0000259" key="9">
    <source>
        <dbReference type="PROSITE" id="PS50850"/>
    </source>
</evidence>
<feature type="region of interest" description="Disordered" evidence="7">
    <location>
        <begin position="544"/>
        <end position="563"/>
    </location>
</feature>
<feature type="transmembrane region" description="Helical" evidence="8">
    <location>
        <begin position="195"/>
        <end position="217"/>
    </location>
</feature>
<dbReference type="OrthoDB" id="10021397at2759"/>
<dbReference type="Gene3D" id="1.20.1250.20">
    <property type="entry name" value="MFS general substrate transporter like domains"/>
    <property type="match status" value="1"/>
</dbReference>
<dbReference type="GO" id="GO:0005886">
    <property type="term" value="C:plasma membrane"/>
    <property type="evidence" value="ECO:0007669"/>
    <property type="project" value="TreeGrafter"/>
</dbReference>
<feature type="transmembrane region" description="Helical" evidence="8">
    <location>
        <begin position="307"/>
        <end position="332"/>
    </location>
</feature>
<evidence type="ECO:0000313" key="10">
    <source>
        <dbReference type="EMBL" id="KAF2106356.1"/>
    </source>
</evidence>
<dbReference type="PROSITE" id="PS50850">
    <property type="entry name" value="MFS"/>
    <property type="match status" value="1"/>
</dbReference>
<feature type="transmembrane region" description="Helical" evidence="8">
    <location>
        <begin position="76"/>
        <end position="95"/>
    </location>
</feature>
<feature type="transmembrane region" description="Helical" evidence="8">
    <location>
        <begin position="264"/>
        <end position="286"/>
    </location>
</feature>
<dbReference type="SUPFAM" id="SSF103473">
    <property type="entry name" value="MFS general substrate transporter"/>
    <property type="match status" value="1"/>
</dbReference>
<feature type="transmembrane region" description="Helical" evidence="8">
    <location>
        <begin position="238"/>
        <end position="258"/>
    </location>
</feature>
<keyword evidence="4 8" id="KW-1133">Transmembrane helix</keyword>
<feature type="region of interest" description="Disordered" evidence="7">
    <location>
        <begin position="1"/>
        <end position="30"/>
    </location>
</feature>
<keyword evidence="5 8" id="KW-0472">Membrane</keyword>
<dbReference type="Pfam" id="PF07690">
    <property type="entry name" value="MFS_1"/>
    <property type="match status" value="1"/>
</dbReference>
<dbReference type="EMBL" id="ML977363">
    <property type="protein sequence ID" value="KAF2106356.1"/>
    <property type="molecule type" value="Genomic_DNA"/>
</dbReference>
<dbReference type="PRINTS" id="PR01036">
    <property type="entry name" value="TCRTETB"/>
</dbReference>
<dbReference type="InterPro" id="IPR036259">
    <property type="entry name" value="MFS_trans_sf"/>
</dbReference>
<sequence length="563" mass="60010">MAAETPPALERRSNEDDSSPPNVESATRDSHGKSKLSWRFVLVFGSLCATMLLSALDATIITVALPDISRALHLTAYAWAVNAYTLSCTVFLLLIGQLADVFDRKPTMLASIVLFAVGSAICGAATSMGMLIAGRVVQGIGGGGIPVMAELIVSDLVDIEQRPTYLGLLLAIAALGTVIGPPIGGAIISGTSWRWIFYINLPLCGAALVLLTFVLRLRDLPIDDIPKTFKAKMGRVDWVGNALFATSSLSLLLGLTMGGNDFPWGSYHVVVPIVLGVLGLVAFGLWEKYSRVASPVLPSRLLNNYTAISIYIQGMGTVLFLAWITYFLIVYFQGVLLASTSRSSTELLPTIIIPLPFAIIGGILMSQLKRAREIHFVAAILMTIGLGCFSLFDASSSLGLRVGLQVLVSAGAGLLMATLLPAVQSQLPESDLAAVTALFNFMRSLGGVWGVTIPSIIFNARINSNIHSVDDPSVQATLLDGGAYSRASKNIISAIPQPTQTQVIDLYTYSLRAVWWAAAAFSVVGVVLAATEKLIILRIQTPAEKKKAKEESVQKETVSGEKA</sequence>
<evidence type="ECO:0000256" key="4">
    <source>
        <dbReference type="ARBA" id="ARBA00022989"/>
    </source>
</evidence>
<dbReference type="GO" id="GO:0022857">
    <property type="term" value="F:transmembrane transporter activity"/>
    <property type="evidence" value="ECO:0007669"/>
    <property type="project" value="InterPro"/>
</dbReference>
<evidence type="ECO:0000256" key="2">
    <source>
        <dbReference type="ARBA" id="ARBA00022448"/>
    </source>
</evidence>
<evidence type="ECO:0000256" key="1">
    <source>
        <dbReference type="ARBA" id="ARBA00004141"/>
    </source>
</evidence>
<reference evidence="10" key="1">
    <citation type="journal article" date="2020" name="Stud. Mycol.">
        <title>101 Dothideomycetes genomes: a test case for predicting lifestyles and emergence of pathogens.</title>
        <authorList>
            <person name="Haridas S."/>
            <person name="Albert R."/>
            <person name="Binder M."/>
            <person name="Bloem J."/>
            <person name="Labutti K."/>
            <person name="Salamov A."/>
            <person name="Andreopoulos B."/>
            <person name="Baker S."/>
            <person name="Barry K."/>
            <person name="Bills G."/>
            <person name="Bluhm B."/>
            <person name="Cannon C."/>
            <person name="Castanera R."/>
            <person name="Culley D."/>
            <person name="Daum C."/>
            <person name="Ezra D."/>
            <person name="Gonzalez J."/>
            <person name="Henrissat B."/>
            <person name="Kuo A."/>
            <person name="Liang C."/>
            <person name="Lipzen A."/>
            <person name="Lutzoni F."/>
            <person name="Magnuson J."/>
            <person name="Mondo S."/>
            <person name="Nolan M."/>
            <person name="Ohm R."/>
            <person name="Pangilinan J."/>
            <person name="Park H.-J."/>
            <person name="Ramirez L."/>
            <person name="Alfaro M."/>
            <person name="Sun H."/>
            <person name="Tritt A."/>
            <person name="Yoshinaga Y."/>
            <person name="Zwiers L.-H."/>
            <person name="Turgeon B."/>
            <person name="Goodwin S."/>
            <person name="Spatafora J."/>
            <person name="Crous P."/>
            <person name="Grigoriev I."/>
        </authorList>
    </citation>
    <scope>NUCLEOTIDE SEQUENCE</scope>
    <source>
        <strain evidence="10">CBS 627.86</strain>
    </source>
</reference>
<keyword evidence="2" id="KW-0813">Transport</keyword>
<feature type="transmembrane region" description="Helical" evidence="8">
    <location>
        <begin position="398"/>
        <end position="420"/>
    </location>
</feature>
<protein>
    <submittedName>
        <fullName evidence="10">Major facilitator superfamily domain-containing protein</fullName>
    </submittedName>
</protein>